<proteinExistence type="predicted"/>
<gene>
    <name evidence="1" type="ORF">SDC9_166256</name>
</gene>
<protein>
    <submittedName>
        <fullName evidence="1">Uncharacterized protein</fullName>
    </submittedName>
</protein>
<comment type="caution">
    <text evidence="1">The sequence shown here is derived from an EMBL/GenBank/DDBJ whole genome shotgun (WGS) entry which is preliminary data.</text>
</comment>
<dbReference type="AlphaFoldDB" id="A0A645FWG9"/>
<accession>A0A645FWG9</accession>
<dbReference type="Gene3D" id="2.60.420.10">
    <property type="entry name" value="Maltose phosphorylase, domain 3"/>
    <property type="match status" value="1"/>
</dbReference>
<name>A0A645FWG9_9ZZZZ</name>
<sequence length="69" mass="7629">MLDVTIPEGTEAIIGIPDYSFREIKANGKVVWRNKNFCSNKIVIGIKDNTTGHIKFRTGSGKLQFTATS</sequence>
<reference evidence="1" key="1">
    <citation type="submission" date="2019-08" db="EMBL/GenBank/DDBJ databases">
        <authorList>
            <person name="Kucharzyk K."/>
            <person name="Murdoch R.W."/>
            <person name="Higgins S."/>
            <person name="Loffler F."/>
        </authorList>
    </citation>
    <scope>NUCLEOTIDE SEQUENCE</scope>
</reference>
<organism evidence="1">
    <name type="scientific">bioreactor metagenome</name>
    <dbReference type="NCBI Taxonomy" id="1076179"/>
    <lineage>
        <taxon>unclassified sequences</taxon>
        <taxon>metagenomes</taxon>
        <taxon>ecological metagenomes</taxon>
    </lineage>
</organism>
<evidence type="ECO:0000313" key="1">
    <source>
        <dbReference type="EMBL" id="MPN18891.1"/>
    </source>
</evidence>
<dbReference type="EMBL" id="VSSQ01066318">
    <property type="protein sequence ID" value="MPN18891.1"/>
    <property type="molecule type" value="Genomic_DNA"/>
</dbReference>